<gene>
    <name evidence="1" type="ORF">CONPUDRAFT_158412</name>
</gene>
<evidence type="ECO:0008006" key="3">
    <source>
        <dbReference type="Google" id="ProtNLM"/>
    </source>
</evidence>
<reference evidence="2" key="1">
    <citation type="journal article" date="2012" name="Science">
        <title>The Paleozoic origin of enzymatic lignin decomposition reconstructed from 31 fungal genomes.</title>
        <authorList>
            <person name="Floudas D."/>
            <person name="Binder M."/>
            <person name="Riley R."/>
            <person name="Barry K."/>
            <person name="Blanchette R.A."/>
            <person name="Henrissat B."/>
            <person name="Martinez A.T."/>
            <person name="Otillar R."/>
            <person name="Spatafora J.W."/>
            <person name="Yadav J.S."/>
            <person name="Aerts A."/>
            <person name="Benoit I."/>
            <person name="Boyd A."/>
            <person name="Carlson A."/>
            <person name="Copeland A."/>
            <person name="Coutinho P.M."/>
            <person name="de Vries R.P."/>
            <person name="Ferreira P."/>
            <person name="Findley K."/>
            <person name="Foster B."/>
            <person name="Gaskell J."/>
            <person name="Glotzer D."/>
            <person name="Gorecki P."/>
            <person name="Heitman J."/>
            <person name="Hesse C."/>
            <person name="Hori C."/>
            <person name="Igarashi K."/>
            <person name="Jurgens J.A."/>
            <person name="Kallen N."/>
            <person name="Kersten P."/>
            <person name="Kohler A."/>
            <person name="Kuees U."/>
            <person name="Kumar T.K.A."/>
            <person name="Kuo A."/>
            <person name="LaButti K."/>
            <person name="Larrondo L.F."/>
            <person name="Lindquist E."/>
            <person name="Ling A."/>
            <person name="Lombard V."/>
            <person name="Lucas S."/>
            <person name="Lundell T."/>
            <person name="Martin R."/>
            <person name="McLaughlin D.J."/>
            <person name="Morgenstern I."/>
            <person name="Morin E."/>
            <person name="Murat C."/>
            <person name="Nagy L.G."/>
            <person name="Nolan M."/>
            <person name="Ohm R.A."/>
            <person name="Patyshakuliyeva A."/>
            <person name="Rokas A."/>
            <person name="Ruiz-Duenas F.J."/>
            <person name="Sabat G."/>
            <person name="Salamov A."/>
            <person name="Samejima M."/>
            <person name="Schmutz J."/>
            <person name="Slot J.C."/>
            <person name="St John F."/>
            <person name="Stenlid J."/>
            <person name="Sun H."/>
            <person name="Sun S."/>
            <person name="Syed K."/>
            <person name="Tsang A."/>
            <person name="Wiebenga A."/>
            <person name="Young D."/>
            <person name="Pisabarro A."/>
            <person name="Eastwood D.C."/>
            <person name="Martin F."/>
            <person name="Cullen D."/>
            <person name="Grigoriev I.V."/>
            <person name="Hibbett D.S."/>
        </authorList>
    </citation>
    <scope>NUCLEOTIDE SEQUENCE [LARGE SCALE GENOMIC DNA]</scope>
    <source>
        <strain evidence="2">RWD-64-598 SS2</strain>
    </source>
</reference>
<proteinExistence type="predicted"/>
<dbReference type="KEGG" id="cput:CONPUDRAFT_158412"/>
<sequence>MTLPTELLGLILFWASRQPKPLPYLSRIVGFPEEPEEYTAPSAQQLAFVCRRWVDVLAMDPEYWKTLEIATSGSTFVPYVVEKFFSASRDNLIQFTISPCETTACSSSPRQERKRIGIVMELMRPHLGRLTRLSIKAVYRSSIVSIGQFLDGAVMTQLTDLKLLSQETDAVPFPHRIILIVTSGRYRPANPSDGVSASRLIGALRTLDDKRNPIDIDVEDVEFNPEDIVLHVDRFYESYNIRLCDIAADFAPMFCAIGGSDYTEIVRCEVALRCKIYSTDLLITEVTSSCSMLRMLQDWEGNTLTLDNCLGFDDRVIGALASGEPQCRGLACAGLQYFELRGCTKFSASALKRMCEMRLGVLPLEHLDIKDGPEIDADIFRWFEEHVQSFSWNGVNGKSSE</sequence>
<name>A0A5M3MCL7_CONPW</name>
<evidence type="ECO:0000313" key="2">
    <source>
        <dbReference type="Proteomes" id="UP000053558"/>
    </source>
</evidence>
<dbReference type="AlphaFoldDB" id="A0A5M3MCL7"/>
<accession>A0A5M3MCL7</accession>
<keyword evidence="2" id="KW-1185">Reference proteome</keyword>
<dbReference type="Proteomes" id="UP000053558">
    <property type="component" value="Unassembled WGS sequence"/>
</dbReference>
<evidence type="ECO:0000313" key="1">
    <source>
        <dbReference type="EMBL" id="EIW76385.1"/>
    </source>
</evidence>
<protein>
    <recommendedName>
        <fullName evidence="3">F-box domain-containing protein</fullName>
    </recommendedName>
</protein>
<comment type="caution">
    <text evidence="1">The sequence shown here is derived from an EMBL/GenBank/DDBJ whole genome shotgun (WGS) entry which is preliminary data.</text>
</comment>
<organism evidence="1 2">
    <name type="scientific">Coniophora puteana (strain RWD-64-598)</name>
    <name type="common">Brown rot fungus</name>
    <dbReference type="NCBI Taxonomy" id="741705"/>
    <lineage>
        <taxon>Eukaryota</taxon>
        <taxon>Fungi</taxon>
        <taxon>Dikarya</taxon>
        <taxon>Basidiomycota</taxon>
        <taxon>Agaricomycotina</taxon>
        <taxon>Agaricomycetes</taxon>
        <taxon>Agaricomycetidae</taxon>
        <taxon>Boletales</taxon>
        <taxon>Coniophorineae</taxon>
        <taxon>Coniophoraceae</taxon>
        <taxon>Coniophora</taxon>
    </lineage>
</organism>
<dbReference type="GeneID" id="19203909"/>
<dbReference type="RefSeq" id="XP_007773618.1">
    <property type="nucleotide sequence ID" value="XM_007775428.1"/>
</dbReference>
<dbReference type="EMBL" id="JH711586">
    <property type="protein sequence ID" value="EIW76385.1"/>
    <property type="molecule type" value="Genomic_DNA"/>
</dbReference>